<gene>
    <name evidence="1" type="ORF">A2Z67_06310</name>
</gene>
<evidence type="ECO:0000313" key="2">
    <source>
        <dbReference type="Proteomes" id="UP000176939"/>
    </source>
</evidence>
<sequence length="95" mass="11229">MQIDMKKIFSWESFLDDYGICKGVGLEDKSIDYMDAFLAFYQWDEVLEKATMKCAQEKKGTKLEFDRLGKKYLLEVSPINDSKDFNFQNNLYEID</sequence>
<proteinExistence type="predicted"/>
<accession>A0A1F7WZI5</accession>
<comment type="caution">
    <text evidence="1">The sequence shown here is derived from an EMBL/GenBank/DDBJ whole genome shotgun (WGS) entry which is preliminary data.</text>
</comment>
<evidence type="ECO:0000313" key="1">
    <source>
        <dbReference type="EMBL" id="OGM08200.1"/>
    </source>
</evidence>
<reference evidence="1 2" key="1">
    <citation type="journal article" date="2016" name="Nat. Commun.">
        <title>Thousands of microbial genomes shed light on interconnected biogeochemical processes in an aquifer system.</title>
        <authorList>
            <person name="Anantharaman K."/>
            <person name="Brown C.T."/>
            <person name="Hug L.A."/>
            <person name="Sharon I."/>
            <person name="Castelle C.J."/>
            <person name="Probst A.J."/>
            <person name="Thomas B.C."/>
            <person name="Singh A."/>
            <person name="Wilkins M.J."/>
            <person name="Karaoz U."/>
            <person name="Brodie E.L."/>
            <person name="Williams K.H."/>
            <person name="Hubbard S.S."/>
            <person name="Banfield J.F."/>
        </authorList>
    </citation>
    <scope>NUCLEOTIDE SEQUENCE [LARGE SCALE GENOMIC DNA]</scope>
</reference>
<organism evidence="1 2">
    <name type="scientific">Candidatus Woesebacteria bacterium RBG_13_36_22</name>
    <dbReference type="NCBI Taxonomy" id="1802478"/>
    <lineage>
        <taxon>Bacteria</taxon>
        <taxon>Candidatus Woeseibacteriota</taxon>
    </lineage>
</organism>
<dbReference type="AlphaFoldDB" id="A0A1F7WZI5"/>
<dbReference type="Proteomes" id="UP000176939">
    <property type="component" value="Unassembled WGS sequence"/>
</dbReference>
<name>A0A1F7WZI5_9BACT</name>
<protein>
    <submittedName>
        <fullName evidence="1">Uncharacterized protein</fullName>
    </submittedName>
</protein>
<dbReference type="EMBL" id="MGFQ01000055">
    <property type="protein sequence ID" value="OGM08200.1"/>
    <property type="molecule type" value="Genomic_DNA"/>
</dbReference>